<comment type="caution">
    <text evidence="1">The sequence shown here is derived from an EMBL/GenBank/DDBJ whole genome shotgun (WGS) entry which is preliminary data.</text>
</comment>
<accession>A0AAV4NE25</accession>
<evidence type="ECO:0000313" key="2">
    <source>
        <dbReference type="Proteomes" id="UP001054945"/>
    </source>
</evidence>
<gene>
    <name evidence="1" type="ORF">CEXT_160181</name>
</gene>
<sequence>MPSSANGKLLDYAGYLVYVPLSSKDSVDDRLYSPPKYVQQFYINGHLGVPLIHHNITLTCSTLVTQQICYFADYGRE</sequence>
<name>A0AAV4NE25_CAEEX</name>
<evidence type="ECO:0000313" key="1">
    <source>
        <dbReference type="EMBL" id="GIX82560.1"/>
    </source>
</evidence>
<protein>
    <submittedName>
        <fullName evidence="1">Uncharacterized protein</fullName>
    </submittedName>
</protein>
<dbReference type="Proteomes" id="UP001054945">
    <property type="component" value="Unassembled WGS sequence"/>
</dbReference>
<organism evidence="1 2">
    <name type="scientific">Caerostris extrusa</name>
    <name type="common">Bark spider</name>
    <name type="synonym">Caerostris bankana</name>
    <dbReference type="NCBI Taxonomy" id="172846"/>
    <lineage>
        <taxon>Eukaryota</taxon>
        <taxon>Metazoa</taxon>
        <taxon>Ecdysozoa</taxon>
        <taxon>Arthropoda</taxon>
        <taxon>Chelicerata</taxon>
        <taxon>Arachnida</taxon>
        <taxon>Araneae</taxon>
        <taxon>Araneomorphae</taxon>
        <taxon>Entelegynae</taxon>
        <taxon>Araneoidea</taxon>
        <taxon>Araneidae</taxon>
        <taxon>Caerostris</taxon>
    </lineage>
</organism>
<keyword evidence="2" id="KW-1185">Reference proteome</keyword>
<dbReference type="AlphaFoldDB" id="A0AAV4NE25"/>
<dbReference type="EMBL" id="BPLR01003251">
    <property type="protein sequence ID" value="GIX82560.1"/>
    <property type="molecule type" value="Genomic_DNA"/>
</dbReference>
<reference evidence="1 2" key="1">
    <citation type="submission" date="2021-06" db="EMBL/GenBank/DDBJ databases">
        <title>Caerostris extrusa draft genome.</title>
        <authorList>
            <person name="Kono N."/>
            <person name="Arakawa K."/>
        </authorList>
    </citation>
    <scope>NUCLEOTIDE SEQUENCE [LARGE SCALE GENOMIC DNA]</scope>
</reference>
<proteinExistence type="predicted"/>